<feature type="region of interest" description="Disordered" evidence="4">
    <location>
        <begin position="386"/>
        <end position="414"/>
    </location>
</feature>
<dbReference type="RefSeq" id="XP_013862605.1">
    <property type="nucleotide sequence ID" value="XM_014007151.1"/>
</dbReference>
<accession>A0A2I4B4E5</accession>
<dbReference type="InterPro" id="IPR024836">
    <property type="entry name" value="JAKMIP"/>
</dbReference>
<dbReference type="RefSeq" id="XP_013862600.1">
    <property type="nucleotide sequence ID" value="XM_014007146.1"/>
</dbReference>
<sequence length="866" mass="100804">MSSTTPPSAQPSKKGRKPEKSEVMADSPQATNEELRSKLMDIQIELQQERGKVCKLRERLQEQRQARELEQHKHAVALTDLRAKLHEEKLREIATAREALARQHEVELARAIKIRDAEVQRLQGLVNALRDGAADKLKNALLAEAREEARRAFDGERIKLQQEIQEQKLARKQAEEALATALQADKAKAVDLRTAYQQHQDEVHRIKRDCEKDIRRLMDEIKAKDRVVCALERELGVQAGYAQKLQLQKEALDEQLGQVREAERYNHGSPKREAVPGLGENPDLLNNQLLSSSSSSPLPTAQQEVEERDMRRFQLKIAELHSVIRKLEDRNALLADERNELLKRVREAESQMKPMFEKNKRLSKKNDDLLQTLQRMEEKLKNLSRENAEMKEKASSSRPPSQQQSTQPHLKRTSSLTDLTHAHEEQEVEFLKLQVAEQRGIIDELTQERDKFVTNKKNRRKPPKLAKRHVVETYFGFDEESIDSETSSLTSYNTDLTDRTPATPEEDLEETVSREESELRFRQLTREYQALQRAYALLQEQNGGTLDAEREARNREQLQMELSSCQAKIVDLEKALAERGQDSKWVEEKQYLIRTNKELHEKICTLQQAESRLQAEVQDSRDQNELLEFRVLELEERERRSPALNLHMSTFPENSSSALQIYCHQEGVKDVIIPELMKKLDILGDNGNLRNEEQVAVIQAGTVISLCEKWLKQIDNTEAALTQKMIDLENDKELFSKQKGFLEEELDYRKQALDQAYMRIEELEATLYSALQQEQPACRAVAESLTDRQREELRLAVDKLRRQILRQSRQYDSQILQERMELLQQAQQRIRELEDRIDMQKIQIKEIEEKFLFLFLFFSLAFILWP</sequence>
<dbReference type="GO" id="GO:0050811">
    <property type="term" value="F:GABA receptor binding"/>
    <property type="evidence" value="ECO:0007669"/>
    <property type="project" value="TreeGrafter"/>
</dbReference>
<dbReference type="RefSeq" id="XP_013862594.1">
    <property type="nucleotide sequence ID" value="XM_014007140.1"/>
</dbReference>
<feature type="compositionally biased region" description="Basic and acidic residues" evidence="4">
    <location>
        <begin position="263"/>
        <end position="274"/>
    </location>
</feature>
<dbReference type="OrthoDB" id="6424487at2759"/>
<evidence type="ECO:0000313" key="7">
    <source>
        <dbReference type="RefSeq" id="XP_013862594.1"/>
    </source>
</evidence>
<feature type="compositionally biased region" description="Polar residues" evidence="4">
    <location>
        <begin position="1"/>
        <end position="11"/>
    </location>
</feature>
<evidence type="ECO:0000256" key="4">
    <source>
        <dbReference type="SAM" id="MobiDB-lite"/>
    </source>
</evidence>
<feature type="coiled-coil region" evidence="3">
    <location>
        <begin position="157"/>
        <end position="209"/>
    </location>
</feature>
<keyword evidence="2 3" id="KW-0175">Coiled coil</keyword>
<evidence type="ECO:0000259" key="5">
    <source>
        <dbReference type="Pfam" id="PF16034"/>
    </source>
</evidence>
<evidence type="ECO:0000313" key="6">
    <source>
        <dbReference type="Proteomes" id="UP000192220"/>
    </source>
</evidence>
<evidence type="ECO:0000313" key="8">
    <source>
        <dbReference type="RefSeq" id="XP_013862600.1"/>
    </source>
</evidence>
<keyword evidence="6" id="KW-1185">Reference proteome</keyword>
<dbReference type="InterPro" id="IPR031994">
    <property type="entry name" value="JAKMIP_C"/>
</dbReference>
<reference evidence="7 8" key="1">
    <citation type="submission" date="2025-04" db="UniProtKB">
        <authorList>
            <consortium name="RefSeq"/>
        </authorList>
    </citation>
    <scope>IDENTIFICATION</scope>
    <source>
        <strain evidence="7 8">Quisiro</strain>
        <tissue evidence="7 8">Liver</tissue>
    </source>
</reference>
<feature type="coiled-coil region" evidence="3">
    <location>
        <begin position="711"/>
        <end position="850"/>
    </location>
</feature>
<feature type="region of interest" description="Disordered" evidence="4">
    <location>
        <begin position="482"/>
        <end position="508"/>
    </location>
</feature>
<protein>
    <submittedName>
        <fullName evidence="7 8">Janus kinase and microtubule-interacting protein 1-like isoform X1</fullName>
    </submittedName>
</protein>
<feature type="compositionally biased region" description="Basic and acidic residues" evidence="4">
    <location>
        <begin position="386"/>
        <end position="395"/>
    </location>
</feature>
<feature type="compositionally biased region" description="Low complexity" evidence="4">
    <location>
        <begin position="281"/>
        <end position="299"/>
    </location>
</feature>
<dbReference type="Proteomes" id="UP000192220">
    <property type="component" value="Unplaced"/>
</dbReference>
<feature type="domain" description="Janus kinase and microtubule-interacting protein C-terminal" evidence="5">
    <location>
        <begin position="448"/>
        <end position="645"/>
    </location>
</feature>
<evidence type="ECO:0000256" key="3">
    <source>
        <dbReference type="SAM" id="Coils"/>
    </source>
</evidence>
<dbReference type="GO" id="GO:0008017">
    <property type="term" value="F:microtubule binding"/>
    <property type="evidence" value="ECO:0007669"/>
    <property type="project" value="InterPro"/>
</dbReference>
<dbReference type="Pfam" id="PF16034">
    <property type="entry name" value="JAKMIP_CC3"/>
    <property type="match status" value="1"/>
</dbReference>
<evidence type="ECO:0000256" key="1">
    <source>
        <dbReference type="ARBA" id="ARBA00005239"/>
    </source>
</evidence>
<evidence type="ECO:0000256" key="2">
    <source>
        <dbReference type="ARBA" id="ARBA00023054"/>
    </source>
</evidence>
<dbReference type="AlphaFoldDB" id="A0A2I4B4E5"/>
<gene>
    <name evidence="7 8 9" type="primary">LOC106516668</name>
</gene>
<name>A0A2I4B4E5_AUSLI</name>
<feature type="compositionally biased region" description="Polar residues" evidence="4">
    <location>
        <begin position="484"/>
        <end position="495"/>
    </location>
</feature>
<dbReference type="PANTHER" id="PTHR18935">
    <property type="entry name" value="GOLGIN SUBFAMILY A MEMBER 4-LIKE ISOFORM X1"/>
    <property type="match status" value="1"/>
</dbReference>
<feature type="region of interest" description="Disordered" evidence="4">
    <location>
        <begin position="1"/>
        <end position="32"/>
    </location>
</feature>
<feature type="coiled-coil region" evidence="3">
    <location>
        <begin position="514"/>
        <end position="575"/>
    </location>
</feature>
<proteinExistence type="inferred from homology"/>
<dbReference type="KEGG" id="alim:106516668"/>
<feature type="region of interest" description="Disordered" evidence="4">
    <location>
        <begin position="263"/>
        <end position="307"/>
    </location>
</feature>
<evidence type="ECO:0000313" key="9">
    <source>
        <dbReference type="RefSeq" id="XP_013862605.1"/>
    </source>
</evidence>
<organism evidence="6 9">
    <name type="scientific">Austrofundulus limnaeus</name>
    <name type="common">Annual killifish</name>
    <dbReference type="NCBI Taxonomy" id="52670"/>
    <lineage>
        <taxon>Eukaryota</taxon>
        <taxon>Metazoa</taxon>
        <taxon>Chordata</taxon>
        <taxon>Craniata</taxon>
        <taxon>Vertebrata</taxon>
        <taxon>Euteleostomi</taxon>
        <taxon>Actinopterygii</taxon>
        <taxon>Neopterygii</taxon>
        <taxon>Teleostei</taxon>
        <taxon>Neoteleostei</taxon>
        <taxon>Acanthomorphata</taxon>
        <taxon>Ovalentaria</taxon>
        <taxon>Atherinomorphae</taxon>
        <taxon>Cyprinodontiformes</taxon>
        <taxon>Rivulidae</taxon>
        <taxon>Austrofundulus</taxon>
    </lineage>
</organism>
<comment type="similarity">
    <text evidence="1">Belongs to the JAKMIP family.</text>
</comment>
<dbReference type="CTD" id="152789"/>
<dbReference type="GO" id="GO:0019900">
    <property type="term" value="F:kinase binding"/>
    <property type="evidence" value="ECO:0007669"/>
    <property type="project" value="InterPro"/>
</dbReference>
<feature type="compositionally biased region" description="Low complexity" evidence="4">
    <location>
        <begin position="396"/>
        <end position="408"/>
    </location>
</feature>
<dbReference type="PANTHER" id="PTHR18935:SF6">
    <property type="entry name" value="JANUS KINASE AND MICROTUBULE-INTERACTING PROTEIN 1"/>
    <property type="match status" value="1"/>
</dbReference>